<comment type="caution">
    <text evidence="3">The sequence shown here is derived from an EMBL/GenBank/DDBJ whole genome shotgun (WGS) entry which is preliminary data.</text>
</comment>
<dbReference type="Proteomes" id="UP000268093">
    <property type="component" value="Unassembled WGS sequence"/>
</dbReference>
<protein>
    <recommendedName>
        <fullName evidence="2">MACPF domain-containing protein</fullName>
    </recommendedName>
</protein>
<sequence length="211" mass="23887">MFGRRMSFWHLMTIILNTSTVMLPFPTRAGGRITVSEIITEHQSDREKKTKALADAKASVSGTITGFGKAGFSAGFTTQANRGATNAADFSNQRSRLRIIGGRPTSHTLEDRTSWQESLDLEPSTWEVILREELIPIYELLDYDLLAQVKEVMEASLNEERITTEMKLNLRNFETKFSCKYACSGPSWMDLTHGLIHYRAKYPADLPIFLF</sequence>
<evidence type="ECO:0000259" key="2">
    <source>
        <dbReference type="Pfam" id="PF01823"/>
    </source>
</evidence>
<feature type="chain" id="PRO_5018977417" description="MACPF domain-containing protein" evidence="1">
    <location>
        <begin position="25"/>
        <end position="211"/>
    </location>
</feature>
<keyword evidence="4" id="KW-1185">Reference proteome</keyword>
<evidence type="ECO:0000313" key="4">
    <source>
        <dbReference type="Proteomes" id="UP000268093"/>
    </source>
</evidence>
<organism evidence="3 4">
    <name type="scientific">Jimgerdemannia flammicorona</name>
    <dbReference type="NCBI Taxonomy" id="994334"/>
    <lineage>
        <taxon>Eukaryota</taxon>
        <taxon>Fungi</taxon>
        <taxon>Fungi incertae sedis</taxon>
        <taxon>Mucoromycota</taxon>
        <taxon>Mucoromycotina</taxon>
        <taxon>Endogonomycetes</taxon>
        <taxon>Endogonales</taxon>
        <taxon>Endogonaceae</taxon>
        <taxon>Jimgerdemannia</taxon>
    </lineage>
</organism>
<dbReference type="AlphaFoldDB" id="A0A433AXP0"/>
<gene>
    <name evidence="3" type="ORF">BC936DRAFT_140182</name>
</gene>
<reference evidence="3 4" key="1">
    <citation type="journal article" date="2018" name="New Phytol.">
        <title>Phylogenomics of Endogonaceae and evolution of mycorrhizas within Mucoromycota.</title>
        <authorList>
            <person name="Chang Y."/>
            <person name="Desiro A."/>
            <person name="Na H."/>
            <person name="Sandor L."/>
            <person name="Lipzen A."/>
            <person name="Clum A."/>
            <person name="Barry K."/>
            <person name="Grigoriev I.V."/>
            <person name="Martin F.M."/>
            <person name="Stajich J.E."/>
            <person name="Smith M.E."/>
            <person name="Bonito G."/>
            <person name="Spatafora J.W."/>
        </authorList>
    </citation>
    <scope>NUCLEOTIDE SEQUENCE [LARGE SCALE GENOMIC DNA]</scope>
    <source>
        <strain evidence="3 4">GMNB39</strain>
    </source>
</reference>
<dbReference type="EMBL" id="RBNI01016551">
    <property type="protein sequence ID" value="RUP07421.1"/>
    <property type="molecule type" value="Genomic_DNA"/>
</dbReference>
<dbReference type="Pfam" id="PF01823">
    <property type="entry name" value="MACPF"/>
    <property type="match status" value="1"/>
</dbReference>
<feature type="domain" description="MACPF" evidence="2">
    <location>
        <begin position="29"/>
        <end position="143"/>
    </location>
</feature>
<accession>A0A433AXP0</accession>
<evidence type="ECO:0000313" key="3">
    <source>
        <dbReference type="EMBL" id="RUP07421.1"/>
    </source>
</evidence>
<name>A0A433AXP0_9FUNG</name>
<evidence type="ECO:0000256" key="1">
    <source>
        <dbReference type="SAM" id="SignalP"/>
    </source>
</evidence>
<proteinExistence type="predicted"/>
<feature type="signal peptide" evidence="1">
    <location>
        <begin position="1"/>
        <end position="24"/>
    </location>
</feature>
<dbReference type="InterPro" id="IPR020864">
    <property type="entry name" value="MACPF"/>
</dbReference>
<keyword evidence="1" id="KW-0732">Signal</keyword>